<dbReference type="NCBIfam" id="TIGR00172">
    <property type="entry name" value="maf"/>
    <property type="match status" value="1"/>
</dbReference>
<proteinExistence type="inferred from homology"/>
<keyword evidence="3 4" id="KW-0546">Nucleotide metabolism</keyword>
<organism evidence="5 6">
    <name type="scientific">Desulfotignum balticum</name>
    <dbReference type="NCBI Taxonomy" id="115781"/>
    <lineage>
        <taxon>Bacteria</taxon>
        <taxon>Pseudomonadati</taxon>
        <taxon>Thermodesulfobacteriota</taxon>
        <taxon>Desulfobacteria</taxon>
        <taxon>Desulfobacterales</taxon>
        <taxon>Desulfobacteraceae</taxon>
        <taxon>Desulfotignum</taxon>
    </lineage>
</organism>
<name>A0A931CXT2_9BACT</name>
<dbReference type="SUPFAM" id="SSF52972">
    <property type="entry name" value="ITPase-like"/>
    <property type="match status" value="1"/>
</dbReference>
<dbReference type="Proteomes" id="UP000706172">
    <property type="component" value="Unassembled WGS sequence"/>
</dbReference>
<accession>A0A931CXT2</accession>
<dbReference type="GO" id="GO:0009117">
    <property type="term" value="P:nucleotide metabolic process"/>
    <property type="evidence" value="ECO:0007669"/>
    <property type="project" value="UniProtKB-KW"/>
</dbReference>
<dbReference type="PIRSF" id="PIRSF006305">
    <property type="entry name" value="Maf"/>
    <property type="match status" value="1"/>
</dbReference>
<dbReference type="EMBL" id="JACCQK010000298">
    <property type="protein sequence ID" value="MBG0779384.1"/>
    <property type="molecule type" value="Genomic_DNA"/>
</dbReference>
<feature type="site" description="Important for substrate specificity" evidence="4">
    <location>
        <position position="159"/>
    </location>
</feature>
<dbReference type="Gene3D" id="3.90.950.10">
    <property type="match status" value="1"/>
</dbReference>
<dbReference type="Pfam" id="PF02545">
    <property type="entry name" value="Maf"/>
    <property type="match status" value="1"/>
</dbReference>
<feature type="site" description="Important for substrate specificity" evidence="4">
    <location>
        <position position="75"/>
    </location>
</feature>
<dbReference type="CDD" id="cd00555">
    <property type="entry name" value="Maf"/>
    <property type="match status" value="1"/>
</dbReference>
<evidence type="ECO:0000313" key="5">
    <source>
        <dbReference type="EMBL" id="MBG0779384.1"/>
    </source>
</evidence>
<comment type="similarity">
    <text evidence="4">Belongs to the Maf family. YhdE subfamily.</text>
</comment>
<dbReference type="AlphaFoldDB" id="A0A931CXT2"/>
<comment type="subcellular location">
    <subcellularLocation>
        <location evidence="4">Cytoplasm</location>
    </subcellularLocation>
</comment>
<dbReference type="InterPro" id="IPR029001">
    <property type="entry name" value="ITPase-like_fam"/>
</dbReference>
<comment type="catalytic activity">
    <reaction evidence="4">
        <text>dTTP + H2O = dTMP + diphosphate + H(+)</text>
        <dbReference type="Rhea" id="RHEA:28534"/>
        <dbReference type="ChEBI" id="CHEBI:15377"/>
        <dbReference type="ChEBI" id="CHEBI:15378"/>
        <dbReference type="ChEBI" id="CHEBI:33019"/>
        <dbReference type="ChEBI" id="CHEBI:37568"/>
        <dbReference type="ChEBI" id="CHEBI:63528"/>
        <dbReference type="EC" id="3.6.1.9"/>
    </reaction>
</comment>
<dbReference type="EC" id="3.6.1.9" evidence="4"/>
<dbReference type="GO" id="GO:0047429">
    <property type="term" value="F:nucleoside triphosphate diphosphatase activity"/>
    <property type="evidence" value="ECO:0007669"/>
    <property type="project" value="UniProtKB-EC"/>
</dbReference>
<dbReference type="PANTHER" id="PTHR43213">
    <property type="entry name" value="BIFUNCTIONAL DTTP/UTP PYROPHOSPHATASE/METHYLTRANSFERASE PROTEIN-RELATED"/>
    <property type="match status" value="1"/>
</dbReference>
<comment type="catalytic activity">
    <reaction evidence="4">
        <text>UTP + H2O = UMP + diphosphate + H(+)</text>
        <dbReference type="Rhea" id="RHEA:29395"/>
        <dbReference type="ChEBI" id="CHEBI:15377"/>
        <dbReference type="ChEBI" id="CHEBI:15378"/>
        <dbReference type="ChEBI" id="CHEBI:33019"/>
        <dbReference type="ChEBI" id="CHEBI:46398"/>
        <dbReference type="ChEBI" id="CHEBI:57865"/>
        <dbReference type="EC" id="3.6.1.9"/>
    </reaction>
</comment>
<gene>
    <name evidence="5" type="primary">maf</name>
    <name evidence="5" type="ORF">H0S81_05605</name>
</gene>
<evidence type="ECO:0000256" key="4">
    <source>
        <dbReference type="HAMAP-Rule" id="MF_00528"/>
    </source>
</evidence>
<evidence type="ECO:0000313" key="6">
    <source>
        <dbReference type="Proteomes" id="UP000706172"/>
    </source>
</evidence>
<keyword evidence="4" id="KW-0963">Cytoplasm</keyword>
<dbReference type="HAMAP" id="MF_00528">
    <property type="entry name" value="Maf"/>
    <property type="match status" value="1"/>
</dbReference>
<keyword evidence="2 4" id="KW-0378">Hydrolase</keyword>
<comment type="caution">
    <text evidence="5">The sequence shown here is derived from an EMBL/GenBank/DDBJ whole genome shotgun (WGS) entry which is preliminary data.</text>
</comment>
<reference evidence="5" key="1">
    <citation type="submission" date="2020-07" db="EMBL/GenBank/DDBJ databases">
        <title>Severe corrosion of carbon steel in oil field produced water can be linked to methanogenic archaea containing a special type of NiFe hydrogenase.</title>
        <authorList>
            <person name="Lahme S."/>
            <person name="Mand J."/>
            <person name="Longwell J."/>
            <person name="Smith R."/>
            <person name="Enning D."/>
        </authorList>
    </citation>
    <scope>NUCLEOTIDE SEQUENCE</scope>
    <source>
        <strain evidence="5">MIC098Bin6</strain>
    </source>
</reference>
<evidence type="ECO:0000256" key="1">
    <source>
        <dbReference type="ARBA" id="ARBA00001968"/>
    </source>
</evidence>
<comment type="caution">
    <text evidence="4">Lacks conserved residue(s) required for the propagation of feature annotation.</text>
</comment>
<dbReference type="PANTHER" id="PTHR43213:SF5">
    <property type="entry name" value="BIFUNCTIONAL DTTP_UTP PYROPHOSPHATASE_METHYLTRANSFERASE PROTEIN-RELATED"/>
    <property type="match status" value="1"/>
</dbReference>
<feature type="active site" description="Proton acceptor" evidence="4">
    <location>
        <position position="74"/>
    </location>
</feature>
<dbReference type="InterPro" id="IPR003697">
    <property type="entry name" value="Maf-like"/>
</dbReference>
<sequence length="201" mass="21874">MKWMDEHRLVLASRSPRRRHLLTQMGLDLEILPAGVDETSAPGLSPVAVVKTLAENKAYHVMQQRRQAWVLGADTIVVKDGRILGKPENPGQAVSMLENLSGATHSVFTGYAVGHHTKGKIITCAIETSVVFKALTKQEILWYTGTHEPYDKAGGYAVQGLGAFMVKEIRGSWANVVGLPVCEVIQTLVSLGAIQFQGQKS</sequence>
<protein>
    <recommendedName>
        <fullName evidence="4">dTTP/UTP pyrophosphatase</fullName>
        <shortName evidence="4">dTTPase/UTPase</shortName>
        <ecNumber evidence="4">3.6.1.9</ecNumber>
    </recommendedName>
    <alternativeName>
        <fullName evidence="4">Nucleoside triphosphate pyrophosphatase</fullName>
    </alternativeName>
    <alternativeName>
        <fullName evidence="4">Nucleotide pyrophosphatase</fullName>
        <shortName evidence="4">Nucleotide PPase</shortName>
    </alternativeName>
</protein>
<evidence type="ECO:0000256" key="2">
    <source>
        <dbReference type="ARBA" id="ARBA00022801"/>
    </source>
</evidence>
<comment type="cofactor">
    <cofactor evidence="1 4">
        <name>a divalent metal cation</name>
        <dbReference type="ChEBI" id="CHEBI:60240"/>
    </cofactor>
</comment>
<feature type="site" description="Important for substrate specificity" evidence="4">
    <location>
        <position position="17"/>
    </location>
</feature>
<comment type="function">
    <text evidence="4">Nucleoside triphosphate pyrophosphatase that hydrolyzes dTTP and UTP. May have a dual role in cell division arrest and in preventing the incorporation of modified nucleotides into cellular nucleic acids.</text>
</comment>
<dbReference type="GO" id="GO:0005737">
    <property type="term" value="C:cytoplasm"/>
    <property type="evidence" value="ECO:0007669"/>
    <property type="project" value="UniProtKB-SubCell"/>
</dbReference>
<evidence type="ECO:0000256" key="3">
    <source>
        <dbReference type="ARBA" id="ARBA00023080"/>
    </source>
</evidence>